<keyword evidence="1" id="KW-0539">Nucleus</keyword>
<dbReference type="AlphaFoldDB" id="A0A9W7B0M3"/>
<reference evidence="5" key="1">
    <citation type="journal article" date="2023" name="Commun. Biol.">
        <title>Genome analysis of Parmales, the sister group of diatoms, reveals the evolutionary specialization of diatoms from phago-mixotrophs to photoautotrophs.</title>
        <authorList>
            <person name="Ban H."/>
            <person name="Sato S."/>
            <person name="Yoshikawa S."/>
            <person name="Yamada K."/>
            <person name="Nakamura Y."/>
            <person name="Ichinomiya M."/>
            <person name="Sato N."/>
            <person name="Blanc-Mathieu R."/>
            <person name="Endo H."/>
            <person name="Kuwata A."/>
            <person name="Ogata H."/>
        </authorList>
    </citation>
    <scope>NUCLEOTIDE SEQUENCE [LARGE SCALE GENOMIC DNA]</scope>
    <source>
        <strain evidence="5">NIES 3701</strain>
    </source>
</reference>
<dbReference type="GO" id="GO:0003677">
    <property type="term" value="F:DNA binding"/>
    <property type="evidence" value="ECO:0007669"/>
    <property type="project" value="UniProtKB-UniRule"/>
</dbReference>
<feature type="DNA-binding region" description="HMG box" evidence="1">
    <location>
        <begin position="141"/>
        <end position="214"/>
    </location>
</feature>
<evidence type="ECO:0000313" key="4">
    <source>
        <dbReference type="EMBL" id="GMH81717.1"/>
    </source>
</evidence>
<dbReference type="Gene3D" id="1.10.30.10">
    <property type="entry name" value="High mobility group box domain"/>
    <property type="match status" value="1"/>
</dbReference>
<feature type="region of interest" description="Disordered" evidence="2">
    <location>
        <begin position="1"/>
        <end position="59"/>
    </location>
</feature>
<protein>
    <recommendedName>
        <fullName evidence="3">HMG box domain-containing protein</fullName>
    </recommendedName>
</protein>
<gene>
    <name evidence="4" type="ORF">TrST_g11952</name>
</gene>
<evidence type="ECO:0000313" key="5">
    <source>
        <dbReference type="Proteomes" id="UP001165085"/>
    </source>
</evidence>
<dbReference type="EMBL" id="BRXY01000260">
    <property type="protein sequence ID" value="GMH81717.1"/>
    <property type="molecule type" value="Genomic_DNA"/>
</dbReference>
<evidence type="ECO:0000256" key="1">
    <source>
        <dbReference type="PROSITE-ProRule" id="PRU00267"/>
    </source>
</evidence>
<sequence>MPPKGPKKGKKKKTTTEHRSQNVANPTALPPPLPNIPIYSSNLPPNPLQPSPQTPSSHQTLLHGLSLFSRKDALLHTLLHQNALAKSTFLLSLQSPSSSTFDLKKYSESLQKLERSTQLQKNVDIINSPNPTKYARKIPKLKRPPNAFMLFKTSRLKLLSSTTFPKGDKRGTIQYKTSVIASEWRDMGEVEREEWTDKAREMGEEYGRKRKRERKESGEKGRKEWGGGENESERESESESESEEERGDGSSKKKAKKR</sequence>
<dbReference type="Proteomes" id="UP001165085">
    <property type="component" value="Unassembled WGS sequence"/>
</dbReference>
<feature type="compositionally biased region" description="Pro residues" evidence="2">
    <location>
        <begin position="44"/>
        <end position="53"/>
    </location>
</feature>
<keyword evidence="1" id="KW-0238">DNA-binding</keyword>
<dbReference type="OrthoDB" id="6247875at2759"/>
<feature type="domain" description="HMG box" evidence="3">
    <location>
        <begin position="141"/>
        <end position="214"/>
    </location>
</feature>
<feature type="compositionally biased region" description="Basic and acidic residues" evidence="2">
    <location>
        <begin position="214"/>
        <end position="237"/>
    </location>
</feature>
<dbReference type="InterPro" id="IPR036910">
    <property type="entry name" value="HMG_box_dom_sf"/>
</dbReference>
<feature type="region of interest" description="Disordered" evidence="2">
    <location>
        <begin position="190"/>
        <end position="258"/>
    </location>
</feature>
<feature type="compositionally biased region" description="Basic and acidic residues" evidence="2">
    <location>
        <begin position="190"/>
        <end position="207"/>
    </location>
</feature>
<name>A0A9W7B0M3_9STRA</name>
<dbReference type="GO" id="GO:0005634">
    <property type="term" value="C:nucleus"/>
    <property type="evidence" value="ECO:0007669"/>
    <property type="project" value="UniProtKB-UniRule"/>
</dbReference>
<feature type="compositionally biased region" description="Basic residues" evidence="2">
    <location>
        <begin position="1"/>
        <end position="13"/>
    </location>
</feature>
<dbReference type="InterPro" id="IPR009071">
    <property type="entry name" value="HMG_box_dom"/>
</dbReference>
<accession>A0A9W7B0M3</accession>
<organism evidence="4 5">
    <name type="scientific">Triparma strigata</name>
    <dbReference type="NCBI Taxonomy" id="1606541"/>
    <lineage>
        <taxon>Eukaryota</taxon>
        <taxon>Sar</taxon>
        <taxon>Stramenopiles</taxon>
        <taxon>Ochrophyta</taxon>
        <taxon>Bolidophyceae</taxon>
        <taxon>Parmales</taxon>
        <taxon>Triparmaceae</taxon>
        <taxon>Triparma</taxon>
    </lineage>
</organism>
<keyword evidence="5" id="KW-1185">Reference proteome</keyword>
<dbReference type="SUPFAM" id="SSF47095">
    <property type="entry name" value="HMG-box"/>
    <property type="match status" value="1"/>
</dbReference>
<evidence type="ECO:0000259" key="3">
    <source>
        <dbReference type="PROSITE" id="PS50118"/>
    </source>
</evidence>
<evidence type="ECO:0000256" key="2">
    <source>
        <dbReference type="SAM" id="MobiDB-lite"/>
    </source>
</evidence>
<dbReference type="Pfam" id="PF09011">
    <property type="entry name" value="HMG_box_2"/>
    <property type="match status" value="1"/>
</dbReference>
<proteinExistence type="predicted"/>
<dbReference type="PROSITE" id="PS50118">
    <property type="entry name" value="HMG_BOX_2"/>
    <property type="match status" value="1"/>
</dbReference>
<comment type="caution">
    <text evidence="4">The sequence shown here is derived from an EMBL/GenBank/DDBJ whole genome shotgun (WGS) entry which is preliminary data.</text>
</comment>